<accession>A0A921F2U3</accession>
<gene>
    <name evidence="2" type="ORF">K8V11_06445</name>
</gene>
<dbReference type="RefSeq" id="WP_303911835.1">
    <property type="nucleotide sequence ID" value="NZ_DYXM01000116.1"/>
</dbReference>
<keyword evidence="1" id="KW-0472">Membrane</keyword>
<sequence>MSNAYPQRRRRGAGLLIGSLVVIVLLVVAVVAAEFFLRNRIETDIADSATSSIGAPTDASLNGLAIVTAIKRTADGVTLTSDGGTTDTGDPAPAIDIQLDDVNTGDDGSSTAKSLSGTATLSSEAMLAVATESQGDDLLSQLASVKAINPNPEAGALDVEIGDFATAQLIPEVSDGSLSLKPQNAEVMGMELPENLLGGTISLVQETVDRLPEGVTVSGAKVTDEGLVIELQGENVKLG</sequence>
<keyword evidence="1" id="KW-0812">Transmembrane</keyword>
<organism evidence="2 3">
    <name type="scientific">Dietzia timorensis</name>
    <dbReference type="NCBI Taxonomy" id="499555"/>
    <lineage>
        <taxon>Bacteria</taxon>
        <taxon>Bacillati</taxon>
        <taxon>Actinomycetota</taxon>
        <taxon>Actinomycetes</taxon>
        <taxon>Mycobacteriales</taxon>
        <taxon>Dietziaceae</taxon>
        <taxon>Dietzia</taxon>
    </lineage>
</organism>
<protein>
    <submittedName>
        <fullName evidence="2">DUF2993 domain-containing protein</fullName>
    </submittedName>
</protein>
<proteinExistence type="predicted"/>
<evidence type="ECO:0000313" key="3">
    <source>
        <dbReference type="Proteomes" id="UP000776650"/>
    </source>
</evidence>
<evidence type="ECO:0000313" key="2">
    <source>
        <dbReference type="EMBL" id="HJE90631.1"/>
    </source>
</evidence>
<name>A0A921F2U3_9ACTN</name>
<reference evidence="2" key="1">
    <citation type="journal article" date="2021" name="PeerJ">
        <title>Extensive microbial diversity within the chicken gut microbiome revealed by metagenomics and culture.</title>
        <authorList>
            <person name="Gilroy R."/>
            <person name="Ravi A."/>
            <person name="Getino M."/>
            <person name="Pursley I."/>
            <person name="Horton D.L."/>
            <person name="Alikhan N.F."/>
            <person name="Baker D."/>
            <person name="Gharbi K."/>
            <person name="Hall N."/>
            <person name="Watson M."/>
            <person name="Adriaenssens E.M."/>
            <person name="Foster-Nyarko E."/>
            <person name="Jarju S."/>
            <person name="Secka A."/>
            <person name="Antonio M."/>
            <person name="Oren A."/>
            <person name="Chaudhuri R.R."/>
            <person name="La Ragione R."/>
            <person name="Hildebrand F."/>
            <person name="Pallen M.J."/>
        </authorList>
    </citation>
    <scope>NUCLEOTIDE SEQUENCE</scope>
    <source>
        <strain evidence="2">ChiGjej1B1-18357</strain>
    </source>
</reference>
<dbReference type="AlphaFoldDB" id="A0A921F2U3"/>
<dbReference type="EMBL" id="DYXM01000116">
    <property type="protein sequence ID" value="HJE90631.1"/>
    <property type="molecule type" value="Genomic_DNA"/>
</dbReference>
<dbReference type="Pfam" id="PF11209">
    <property type="entry name" value="LmeA"/>
    <property type="match status" value="1"/>
</dbReference>
<reference evidence="2" key="2">
    <citation type="submission" date="2021-09" db="EMBL/GenBank/DDBJ databases">
        <authorList>
            <person name="Gilroy R."/>
        </authorList>
    </citation>
    <scope>NUCLEOTIDE SEQUENCE</scope>
    <source>
        <strain evidence="2">ChiGjej1B1-18357</strain>
    </source>
</reference>
<dbReference type="InterPro" id="IPR021373">
    <property type="entry name" value="DUF2993"/>
</dbReference>
<keyword evidence="1" id="KW-1133">Transmembrane helix</keyword>
<feature type="transmembrane region" description="Helical" evidence="1">
    <location>
        <begin position="12"/>
        <end position="37"/>
    </location>
</feature>
<comment type="caution">
    <text evidence="2">The sequence shown here is derived from an EMBL/GenBank/DDBJ whole genome shotgun (WGS) entry which is preliminary data.</text>
</comment>
<dbReference type="Proteomes" id="UP000776650">
    <property type="component" value="Unassembled WGS sequence"/>
</dbReference>
<evidence type="ECO:0000256" key="1">
    <source>
        <dbReference type="SAM" id="Phobius"/>
    </source>
</evidence>